<feature type="transmembrane region" description="Helical" evidence="3">
    <location>
        <begin position="335"/>
        <end position="360"/>
    </location>
</feature>
<proteinExistence type="predicted"/>
<feature type="domain" description="DUF4349" evidence="4">
    <location>
        <begin position="139"/>
        <end position="357"/>
    </location>
</feature>
<evidence type="ECO:0000256" key="1">
    <source>
        <dbReference type="SAM" id="Coils"/>
    </source>
</evidence>
<feature type="compositionally biased region" description="Low complexity" evidence="2">
    <location>
        <begin position="77"/>
        <end position="101"/>
    </location>
</feature>
<protein>
    <submittedName>
        <fullName evidence="5">DUF4349 domain-containing protein</fullName>
    </submittedName>
</protein>
<dbReference type="EMBL" id="CP058316">
    <property type="protein sequence ID" value="QLD10324.1"/>
    <property type="molecule type" value="Genomic_DNA"/>
</dbReference>
<dbReference type="Proteomes" id="UP000509638">
    <property type="component" value="Chromosome"/>
</dbReference>
<keyword evidence="1" id="KW-0175">Coiled coil</keyword>
<dbReference type="AlphaFoldDB" id="A0A7D5EUW9"/>
<accession>A0A7D5EUW9</accession>
<dbReference type="InterPro" id="IPR025645">
    <property type="entry name" value="DUF4349"/>
</dbReference>
<feature type="transmembrane region" description="Helical" evidence="3">
    <location>
        <begin position="48"/>
        <end position="70"/>
    </location>
</feature>
<evidence type="ECO:0000313" key="5">
    <source>
        <dbReference type="EMBL" id="QLD10324.1"/>
    </source>
</evidence>
<feature type="region of interest" description="Disordered" evidence="2">
    <location>
        <begin position="27"/>
        <end position="47"/>
    </location>
</feature>
<evidence type="ECO:0000256" key="2">
    <source>
        <dbReference type="SAM" id="MobiDB-lite"/>
    </source>
</evidence>
<feature type="coiled-coil region" evidence="1">
    <location>
        <begin position="266"/>
        <end position="300"/>
    </location>
</feature>
<name>A0A7D5EUW9_9MICO</name>
<evidence type="ECO:0000313" key="6">
    <source>
        <dbReference type="Proteomes" id="UP000509638"/>
    </source>
</evidence>
<keyword evidence="3" id="KW-1133">Transmembrane helix</keyword>
<organism evidence="5 6">
    <name type="scientific">Microbacterium oleivorans</name>
    <dbReference type="NCBI Taxonomy" id="273677"/>
    <lineage>
        <taxon>Bacteria</taxon>
        <taxon>Bacillati</taxon>
        <taxon>Actinomycetota</taxon>
        <taxon>Actinomycetes</taxon>
        <taxon>Micrococcales</taxon>
        <taxon>Microbacteriaceae</taxon>
        <taxon>Microbacterium</taxon>
    </lineage>
</organism>
<evidence type="ECO:0000256" key="3">
    <source>
        <dbReference type="SAM" id="Phobius"/>
    </source>
</evidence>
<sequence length="369" mass="37555">MTELPTLEDRRIDEIEHELFAEIARERADRQSRDAAAATARRRRRRTWWGASAAAAAVLVAAAAVGPQLIGSGAGSAGSAAPASDPGWTVDAPADGDAAPDQGITSQESAPVPGDGSDLTDASVFGADDRAGEVGATTREVVATASASVVVTDPRAAAQSIADAAAAAGGYVESLSVGGGASPTSTDMTAWPAAPGDAWVSVRVPAADLQSVLDGLSEVGEVKTSQVSRDDVTTQAIDLRARVAAGQASVDRLTALLSESGSVADLIAAESALAARQADLESLQQQLTALESQVALSSLTVQLTEPERSVDADPAGFGDGLGAGWNGLVATFNALVVGLGFLLPWLAVLGLTATLVWLTVRATRRRRAR</sequence>
<dbReference type="Pfam" id="PF14257">
    <property type="entry name" value="DUF4349"/>
    <property type="match status" value="1"/>
</dbReference>
<evidence type="ECO:0000259" key="4">
    <source>
        <dbReference type="Pfam" id="PF14257"/>
    </source>
</evidence>
<keyword evidence="3" id="KW-0472">Membrane</keyword>
<feature type="region of interest" description="Disordered" evidence="2">
    <location>
        <begin position="73"/>
        <end position="123"/>
    </location>
</feature>
<keyword evidence="3" id="KW-0812">Transmembrane</keyword>
<dbReference type="RefSeq" id="WP_178009334.1">
    <property type="nucleotide sequence ID" value="NZ_CP058316.1"/>
</dbReference>
<reference evidence="5 6" key="1">
    <citation type="submission" date="2020-06" db="EMBL/GenBank/DDBJ databases">
        <authorList>
            <person name="Jo H."/>
        </authorList>
    </citation>
    <scope>NUCLEOTIDE SEQUENCE [LARGE SCALE GENOMIC DNA]</scope>
    <source>
        <strain evidence="5 6">I46</strain>
    </source>
</reference>
<gene>
    <name evidence="5" type="ORF">HW566_00090</name>
</gene>